<keyword evidence="1" id="KW-0812">Transmembrane</keyword>
<evidence type="ECO:0000313" key="2">
    <source>
        <dbReference type="EnsemblPlants" id="AET1Gv20735000.1"/>
    </source>
</evidence>
<keyword evidence="3" id="KW-1185">Reference proteome</keyword>
<evidence type="ECO:0000256" key="1">
    <source>
        <dbReference type="SAM" id="Phobius"/>
    </source>
</evidence>
<reference evidence="3" key="1">
    <citation type="journal article" date="2014" name="Science">
        <title>Ancient hybridizations among the ancestral genomes of bread wheat.</title>
        <authorList>
            <consortium name="International Wheat Genome Sequencing Consortium,"/>
            <person name="Marcussen T."/>
            <person name="Sandve S.R."/>
            <person name="Heier L."/>
            <person name="Spannagl M."/>
            <person name="Pfeifer M."/>
            <person name="Jakobsen K.S."/>
            <person name="Wulff B.B."/>
            <person name="Steuernagel B."/>
            <person name="Mayer K.F."/>
            <person name="Olsen O.A."/>
        </authorList>
    </citation>
    <scope>NUCLEOTIDE SEQUENCE [LARGE SCALE GENOMIC DNA]</scope>
    <source>
        <strain evidence="3">cv. AL8/78</strain>
    </source>
</reference>
<keyword evidence="1" id="KW-1133">Transmembrane helix</keyword>
<dbReference type="Proteomes" id="UP000015105">
    <property type="component" value="Chromosome 1D"/>
</dbReference>
<protein>
    <submittedName>
        <fullName evidence="2">Uncharacterized protein</fullName>
    </submittedName>
</protein>
<proteinExistence type="predicted"/>
<reference evidence="2" key="3">
    <citation type="journal article" date="2017" name="Nature">
        <title>Genome sequence of the progenitor of the wheat D genome Aegilops tauschii.</title>
        <authorList>
            <person name="Luo M.C."/>
            <person name="Gu Y.Q."/>
            <person name="Puiu D."/>
            <person name="Wang H."/>
            <person name="Twardziok S.O."/>
            <person name="Deal K.R."/>
            <person name="Huo N."/>
            <person name="Zhu T."/>
            <person name="Wang L."/>
            <person name="Wang Y."/>
            <person name="McGuire P.E."/>
            <person name="Liu S."/>
            <person name="Long H."/>
            <person name="Ramasamy R.K."/>
            <person name="Rodriguez J.C."/>
            <person name="Van S.L."/>
            <person name="Yuan L."/>
            <person name="Wang Z."/>
            <person name="Xia Z."/>
            <person name="Xiao L."/>
            <person name="Anderson O.D."/>
            <person name="Ouyang S."/>
            <person name="Liang Y."/>
            <person name="Zimin A.V."/>
            <person name="Pertea G."/>
            <person name="Qi P."/>
            <person name="Bennetzen J.L."/>
            <person name="Dai X."/>
            <person name="Dawson M.W."/>
            <person name="Muller H.G."/>
            <person name="Kugler K."/>
            <person name="Rivarola-Duarte L."/>
            <person name="Spannagl M."/>
            <person name="Mayer K.F.X."/>
            <person name="Lu F.H."/>
            <person name="Bevan M.W."/>
            <person name="Leroy P."/>
            <person name="Li P."/>
            <person name="You F.M."/>
            <person name="Sun Q."/>
            <person name="Liu Z."/>
            <person name="Lyons E."/>
            <person name="Wicker T."/>
            <person name="Salzberg S.L."/>
            <person name="Devos K.M."/>
            <person name="Dvorak J."/>
        </authorList>
    </citation>
    <scope>NUCLEOTIDE SEQUENCE [LARGE SCALE GENOMIC DNA]</scope>
    <source>
        <strain evidence="2">cv. AL8/78</strain>
    </source>
</reference>
<evidence type="ECO:0000313" key="3">
    <source>
        <dbReference type="Proteomes" id="UP000015105"/>
    </source>
</evidence>
<dbReference type="AlphaFoldDB" id="A0A452ZEP8"/>
<feature type="transmembrane region" description="Helical" evidence="1">
    <location>
        <begin position="20"/>
        <end position="45"/>
    </location>
</feature>
<accession>A0A452ZEP8</accession>
<dbReference type="EnsemblPlants" id="AET1Gv20735000.1">
    <property type="protein sequence ID" value="AET1Gv20735000.1"/>
    <property type="gene ID" value="AET1Gv20735000"/>
</dbReference>
<name>A0A452ZEP8_AEGTS</name>
<reference evidence="2" key="4">
    <citation type="submission" date="2019-03" db="UniProtKB">
        <authorList>
            <consortium name="EnsemblPlants"/>
        </authorList>
    </citation>
    <scope>IDENTIFICATION</scope>
</reference>
<sequence>MNADTCMHLLMDDYFDDLSLVILFSLSSVLVEGTEVMSLSMYMILPPSIIQINMG</sequence>
<organism evidence="2 3">
    <name type="scientific">Aegilops tauschii subsp. strangulata</name>
    <name type="common">Goatgrass</name>
    <dbReference type="NCBI Taxonomy" id="200361"/>
    <lineage>
        <taxon>Eukaryota</taxon>
        <taxon>Viridiplantae</taxon>
        <taxon>Streptophyta</taxon>
        <taxon>Embryophyta</taxon>
        <taxon>Tracheophyta</taxon>
        <taxon>Spermatophyta</taxon>
        <taxon>Magnoliopsida</taxon>
        <taxon>Liliopsida</taxon>
        <taxon>Poales</taxon>
        <taxon>Poaceae</taxon>
        <taxon>BOP clade</taxon>
        <taxon>Pooideae</taxon>
        <taxon>Triticodae</taxon>
        <taxon>Triticeae</taxon>
        <taxon>Triticinae</taxon>
        <taxon>Aegilops</taxon>
    </lineage>
</organism>
<reference evidence="3" key="2">
    <citation type="journal article" date="2017" name="Nat. Plants">
        <title>The Aegilops tauschii genome reveals multiple impacts of transposons.</title>
        <authorList>
            <person name="Zhao G."/>
            <person name="Zou C."/>
            <person name="Li K."/>
            <person name="Wang K."/>
            <person name="Li T."/>
            <person name="Gao L."/>
            <person name="Zhang X."/>
            <person name="Wang H."/>
            <person name="Yang Z."/>
            <person name="Liu X."/>
            <person name="Jiang W."/>
            <person name="Mao L."/>
            <person name="Kong X."/>
            <person name="Jiao Y."/>
            <person name="Jia J."/>
        </authorList>
    </citation>
    <scope>NUCLEOTIDE SEQUENCE [LARGE SCALE GENOMIC DNA]</scope>
    <source>
        <strain evidence="3">cv. AL8/78</strain>
    </source>
</reference>
<dbReference type="Gramene" id="AET1Gv20735000.1">
    <property type="protein sequence ID" value="AET1Gv20735000.1"/>
    <property type="gene ID" value="AET1Gv20735000"/>
</dbReference>
<keyword evidence="1" id="KW-0472">Membrane</keyword>
<reference evidence="2" key="5">
    <citation type="journal article" date="2021" name="G3 (Bethesda)">
        <title>Aegilops tauschii genome assembly Aet v5.0 features greater sequence contiguity and improved annotation.</title>
        <authorList>
            <person name="Wang L."/>
            <person name="Zhu T."/>
            <person name="Rodriguez J.C."/>
            <person name="Deal K.R."/>
            <person name="Dubcovsky J."/>
            <person name="McGuire P.E."/>
            <person name="Lux T."/>
            <person name="Spannagl M."/>
            <person name="Mayer K.F.X."/>
            <person name="Baldrich P."/>
            <person name="Meyers B.C."/>
            <person name="Huo N."/>
            <person name="Gu Y.Q."/>
            <person name="Zhou H."/>
            <person name="Devos K.M."/>
            <person name="Bennetzen J.L."/>
            <person name="Unver T."/>
            <person name="Budak H."/>
            <person name="Gulick P.J."/>
            <person name="Galiba G."/>
            <person name="Kalapos B."/>
            <person name="Nelson D.R."/>
            <person name="Li P."/>
            <person name="You F.M."/>
            <person name="Luo M.C."/>
            <person name="Dvorak J."/>
        </authorList>
    </citation>
    <scope>NUCLEOTIDE SEQUENCE [LARGE SCALE GENOMIC DNA]</scope>
    <source>
        <strain evidence="2">cv. AL8/78</strain>
    </source>
</reference>